<organism evidence="2 3">
    <name type="scientific">Roseibium sediminicola</name>
    <dbReference type="NCBI Taxonomy" id="2933272"/>
    <lineage>
        <taxon>Bacteria</taxon>
        <taxon>Pseudomonadati</taxon>
        <taxon>Pseudomonadota</taxon>
        <taxon>Alphaproteobacteria</taxon>
        <taxon>Hyphomicrobiales</taxon>
        <taxon>Stappiaceae</taxon>
        <taxon>Roseibium</taxon>
    </lineage>
</organism>
<evidence type="ECO:0000313" key="3">
    <source>
        <dbReference type="Proteomes" id="UP001431221"/>
    </source>
</evidence>
<sequence>MSEPRLSVIPAAAATDPHIKPRDLQLLCVLGRHTDKGGWCRRSQVKMSREMGCARSTVFDAVERLVARGYLERHLVESDSGRDSAHLYRVVLDPVIDDLSTVREEETIIEKSGSDPCRYTGTPADISAPPAGPEPAPPAGPEPAPMLTTPFKRDDDDDARADHRPGIVSRNDDTGPPRDHSGDLAERGKRVCEAMGIAWSDPSWKGDFTILVTWHAQGFDFELDILPVVADVSRRRNLRGDGPVSSLNYFTEEIRRANKRRLAPPEEGAARQGGGPSGRFVSDHDAQSARFTAAMAEVFGEDDA</sequence>
<dbReference type="InterPro" id="IPR036390">
    <property type="entry name" value="WH_DNA-bd_sf"/>
</dbReference>
<feature type="compositionally biased region" description="Pro residues" evidence="1">
    <location>
        <begin position="130"/>
        <end position="144"/>
    </location>
</feature>
<reference evidence="2" key="1">
    <citation type="submission" date="2022-04" db="EMBL/GenBank/DDBJ databases">
        <title>Roseibium sp. CAU 1639 isolated from mud.</title>
        <authorList>
            <person name="Kim W."/>
        </authorList>
    </citation>
    <scope>NUCLEOTIDE SEQUENCE</scope>
    <source>
        <strain evidence="2">CAU 1639</strain>
    </source>
</reference>
<protein>
    <submittedName>
        <fullName evidence="2">Helix-turn-helix domain-containing protein</fullName>
    </submittedName>
</protein>
<gene>
    <name evidence="2" type="ORF">M0H32_23780</name>
</gene>
<dbReference type="RefSeq" id="WP_248158256.1">
    <property type="nucleotide sequence ID" value="NZ_JALNMJ010000022.1"/>
</dbReference>
<dbReference type="Proteomes" id="UP001431221">
    <property type="component" value="Unassembled WGS sequence"/>
</dbReference>
<dbReference type="Gene3D" id="1.10.10.10">
    <property type="entry name" value="Winged helix-like DNA-binding domain superfamily/Winged helix DNA-binding domain"/>
    <property type="match status" value="1"/>
</dbReference>
<name>A0ABT0H0I2_9HYPH</name>
<keyword evidence="3" id="KW-1185">Reference proteome</keyword>
<dbReference type="InterPro" id="IPR036388">
    <property type="entry name" value="WH-like_DNA-bd_sf"/>
</dbReference>
<dbReference type="SUPFAM" id="SSF46785">
    <property type="entry name" value="Winged helix' DNA-binding domain"/>
    <property type="match status" value="1"/>
</dbReference>
<feature type="region of interest" description="Disordered" evidence="1">
    <location>
        <begin position="106"/>
        <end position="186"/>
    </location>
</feature>
<comment type="caution">
    <text evidence="2">The sequence shown here is derived from an EMBL/GenBank/DDBJ whole genome shotgun (WGS) entry which is preliminary data.</text>
</comment>
<evidence type="ECO:0000313" key="2">
    <source>
        <dbReference type="EMBL" id="MCK7615197.1"/>
    </source>
</evidence>
<dbReference type="EMBL" id="JALNMJ010000022">
    <property type="protein sequence ID" value="MCK7615197.1"/>
    <property type="molecule type" value="Genomic_DNA"/>
</dbReference>
<proteinExistence type="predicted"/>
<feature type="compositionally biased region" description="Basic and acidic residues" evidence="1">
    <location>
        <begin position="160"/>
        <end position="186"/>
    </location>
</feature>
<accession>A0ABT0H0I2</accession>
<feature type="region of interest" description="Disordered" evidence="1">
    <location>
        <begin position="258"/>
        <end position="284"/>
    </location>
</feature>
<evidence type="ECO:0000256" key="1">
    <source>
        <dbReference type="SAM" id="MobiDB-lite"/>
    </source>
</evidence>